<dbReference type="STRING" id="1891926.Fuma_00709"/>
<feature type="binding site" evidence="3">
    <location>
        <begin position="209"/>
        <end position="212"/>
    </location>
    <ligand>
        <name>GTP</name>
        <dbReference type="ChEBI" id="CHEBI:37565"/>
    </ligand>
</feature>
<keyword evidence="2 3" id="KW-0342">GTP-binding</keyword>
<dbReference type="PROSITE" id="PS51721">
    <property type="entry name" value="G_CP"/>
    <property type="match status" value="1"/>
</dbReference>
<feature type="binding site" evidence="3">
    <location>
        <position position="355"/>
    </location>
    <ligand>
        <name>Zn(2+)</name>
        <dbReference type="ChEBI" id="CHEBI:29105"/>
    </ligand>
</feature>
<dbReference type="Gene3D" id="3.40.50.300">
    <property type="entry name" value="P-loop containing nucleotide triphosphate hydrolases"/>
    <property type="match status" value="1"/>
</dbReference>
<dbReference type="Gene3D" id="2.40.50.140">
    <property type="entry name" value="Nucleic acid-binding proteins"/>
    <property type="match status" value="1"/>
</dbReference>
<dbReference type="PANTHER" id="PTHR32120">
    <property type="entry name" value="SMALL RIBOSOMAL SUBUNIT BIOGENESIS GTPASE RSGA"/>
    <property type="match status" value="1"/>
</dbReference>
<dbReference type="InterPro" id="IPR027417">
    <property type="entry name" value="P-loop_NTPase"/>
</dbReference>
<dbReference type="InterPro" id="IPR030378">
    <property type="entry name" value="G_CP_dom"/>
</dbReference>
<dbReference type="AlphaFoldDB" id="A0A1P8WAN8"/>
<name>A0A1P8WAN8_9PLAN</name>
<keyword evidence="3" id="KW-0862">Zinc</keyword>
<organism evidence="7 8">
    <name type="scientific">Fuerstiella marisgermanici</name>
    <dbReference type="NCBI Taxonomy" id="1891926"/>
    <lineage>
        <taxon>Bacteria</taxon>
        <taxon>Pseudomonadati</taxon>
        <taxon>Planctomycetota</taxon>
        <taxon>Planctomycetia</taxon>
        <taxon>Planctomycetales</taxon>
        <taxon>Planctomycetaceae</taxon>
        <taxon>Fuerstiella</taxon>
    </lineage>
</organism>
<feature type="binding site" evidence="3">
    <location>
        <position position="342"/>
    </location>
    <ligand>
        <name>Zn(2+)</name>
        <dbReference type="ChEBI" id="CHEBI:29105"/>
    </ligand>
</feature>
<evidence type="ECO:0000259" key="5">
    <source>
        <dbReference type="PROSITE" id="PS50936"/>
    </source>
</evidence>
<dbReference type="GO" id="GO:0003924">
    <property type="term" value="F:GTPase activity"/>
    <property type="evidence" value="ECO:0007669"/>
    <property type="project" value="UniProtKB-UniRule"/>
</dbReference>
<dbReference type="Pfam" id="PF03193">
    <property type="entry name" value="RsgA_GTPase"/>
    <property type="match status" value="1"/>
</dbReference>
<keyword evidence="3" id="KW-0694">RNA-binding</keyword>
<keyword evidence="1 3" id="KW-0547">Nucleotide-binding</keyword>
<gene>
    <name evidence="7" type="primary">rsgA_1</name>
    <name evidence="3" type="synonym">rsgA</name>
    <name evidence="7" type="ORF">Fuma_00709</name>
</gene>
<evidence type="ECO:0000256" key="3">
    <source>
        <dbReference type="HAMAP-Rule" id="MF_01820"/>
    </source>
</evidence>
<keyword evidence="3" id="KW-0690">Ribosome biogenesis</keyword>
<comment type="subunit">
    <text evidence="3">Monomer. Associates with 30S ribosomal subunit, binds 16S rRNA.</text>
</comment>
<comment type="subcellular location">
    <subcellularLocation>
        <location evidence="3">Cytoplasm</location>
    </subcellularLocation>
</comment>
<accession>A0A1P8WAN8</accession>
<dbReference type="Gene3D" id="1.10.40.50">
    <property type="entry name" value="Probable gtpase engc, domain 3"/>
    <property type="match status" value="1"/>
</dbReference>
<dbReference type="GO" id="GO:0042274">
    <property type="term" value="P:ribosomal small subunit biogenesis"/>
    <property type="evidence" value="ECO:0007669"/>
    <property type="project" value="UniProtKB-UniRule"/>
</dbReference>
<feature type="region of interest" description="Disordered" evidence="4">
    <location>
        <begin position="1"/>
        <end position="59"/>
    </location>
</feature>
<feature type="binding site" evidence="3">
    <location>
        <position position="349"/>
    </location>
    <ligand>
        <name>Zn(2+)</name>
        <dbReference type="ChEBI" id="CHEBI:29105"/>
    </ligand>
</feature>
<keyword evidence="3 7" id="KW-0378">Hydrolase</keyword>
<proteinExistence type="inferred from homology"/>
<feature type="compositionally biased region" description="Basic residues" evidence="4">
    <location>
        <begin position="1"/>
        <end position="16"/>
    </location>
</feature>
<dbReference type="GO" id="GO:0005525">
    <property type="term" value="F:GTP binding"/>
    <property type="evidence" value="ECO:0007669"/>
    <property type="project" value="UniProtKB-UniRule"/>
</dbReference>
<evidence type="ECO:0000313" key="7">
    <source>
        <dbReference type="EMBL" id="APZ91123.1"/>
    </source>
</evidence>
<comment type="cofactor">
    <cofactor evidence="3">
        <name>Zn(2+)</name>
        <dbReference type="ChEBI" id="CHEBI:29105"/>
    </cofactor>
    <text evidence="3">Binds 1 zinc ion per subunit.</text>
</comment>
<feature type="domain" description="EngC GTPase" evidence="5">
    <location>
        <begin position="169"/>
        <end position="316"/>
    </location>
</feature>
<keyword evidence="3" id="KW-0479">Metal-binding</keyword>
<dbReference type="InterPro" id="IPR004881">
    <property type="entry name" value="Ribosome_biogen_GTPase_RsgA"/>
</dbReference>
<feature type="binding site" evidence="3">
    <location>
        <position position="347"/>
    </location>
    <ligand>
        <name>Zn(2+)</name>
        <dbReference type="ChEBI" id="CHEBI:29105"/>
    </ligand>
</feature>
<evidence type="ECO:0000259" key="6">
    <source>
        <dbReference type="PROSITE" id="PS51721"/>
    </source>
</evidence>
<feature type="domain" description="CP-type G" evidence="6">
    <location>
        <begin position="159"/>
        <end position="318"/>
    </location>
</feature>
<dbReference type="PROSITE" id="PS50936">
    <property type="entry name" value="ENGC_GTPASE"/>
    <property type="match status" value="1"/>
</dbReference>
<comment type="function">
    <text evidence="3">One of several proteins that assist in the late maturation steps of the functional core of the 30S ribosomal subunit. Helps release RbfA from mature subunits. May play a role in the assembly of ribosomal proteins into the subunit. Circularly permuted GTPase that catalyzes slow GTP hydrolysis, GTPase activity is stimulated by the 30S ribosomal subunit.</text>
</comment>
<dbReference type="Proteomes" id="UP000187735">
    <property type="component" value="Chromosome"/>
</dbReference>
<evidence type="ECO:0000256" key="1">
    <source>
        <dbReference type="ARBA" id="ARBA00022741"/>
    </source>
</evidence>
<protein>
    <recommendedName>
        <fullName evidence="3">Small ribosomal subunit biogenesis GTPase RsgA</fullName>
        <ecNumber evidence="3">3.6.1.-</ecNumber>
    </recommendedName>
</protein>
<dbReference type="PANTHER" id="PTHR32120:SF11">
    <property type="entry name" value="SMALL RIBOSOMAL SUBUNIT BIOGENESIS GTPASE RSGA 1, MITOCHONDRIAL-RELATED"/>
    <property type="match status" value="1"/>
</dbReference>
<dbReference type="GO" id="GO:0005737">
    <property type="term" value="C:cytoplasm"/>
    <property type="evidence" value="ECO:0007669"/>
    <property type="project" value="UniProtKB-SubCell"/>
</dbReference>
<dbReference type="EC" id="3.6.1.-" evidence="3"/>
<dbReference type="HAMAP" id="MF_01820">
    <property type="entry name" value="GTPase_RsgA"/>
    <property type="match status" value="1"/>
</dbReference>
<keyword evidence="3" id="KW-0699">rRNA-binding</keyword>
<dbReference type="CDD" id="cd01854">
    <property type="entry name" value="YjeQ_EngC"/>
    <property type="match status" value="1"/>
</dbReference>
<evidence type="ECO:0000256" key="4">
    <source>
        <dbReference type="SAM" id="MobiDB-lite"/>
    </source>
</evidence>
<dbReference type="GO" id="GO:0046872">
    <property type="term" value="F:metal ion binding"/>
    <property type="evidence" value="ECO:0007669"/>
    <property type="project" value="UniProtKB-KW"/>
</dbReference>
<feature type="binding site" evidence="3">
    <location>
        <begin position="260"/>
        <end position="268"/>
    </location>
    <ligand>
        <name>GTP</name>
        <dbReference type="ChEBI" id="CHEBI:37565"/>
    </ligand>
</feature>
<reference evidence="7 8" key="1">
    <citation type="journal article" date="2016" name="Front. Microbiol.">
        <title>Fuerstia marisgermanicae gen. nov., sp. nov., an Unusual Member of the Phylum Planctomycetes from the German Wadden Sea.</title>
        <authorList>
            <person name="Kohn T."/>
            <person name="Heuer A."/>
            <person name="Jogler M."/>
            <person name="Vollmers J."/>
            <person name="Boedeker C."/>
            <person name="Bunk B."/>
            <person name="Rast P."/>
            <person name="Borchert D."/>
            <person name="Glockner I."/>
            <person name="Freese H.M."/>
            <person name="Klenk H.P."/>
            <person name="Overmann J."/>
            <person name="Kaster A.K."/>
            <person name="Rohde M."/>
            <person name="Wiegand S."/>
            <person name="Jogler C."/>
        </authorList>
    </citation>
    <scope>NUCLEOTIDE SEQUENCE [LARGE SCALE GENOMIC DNA]</scope>
    <source>
        <strain evidence="7 8">NH11</strain>
    </source>
</reference>
<dbReference type="NCBIfam" id="TIGR00157">
    <property type="entry name" value="ribosome small subunit-dependent GTPase A"/>
    <property type="match status" value="1"/>
</dbReference>
<dbReference type="SUPFAM" id="SSF52540">
    <property type="entry name" value="P-loop containing nucleoside triphosphate hydrolases"/>
    <property type="match status" value="1"/>
</dbReference>
<comment type="similarity">
    <text evidence="3">Belongs to the TRAFAC class YlqF/YawG GTPase family. RsgA subfamily.</text>
</comment>
<dbReference type="GO" id="GO:0019843">
    <property type="term" value="F:rRNA binding"/>
    <property type="evidence" value="ECO:0007669"/>
    <property type="project" value="UniProtKB-KW"/>
</dbReference>
<keyword evidence="3" id="KW-0963">Cytoplasm</keyword>
<dbReference type="KEGG" id="fmr:Fuma_00709"/>
<evidence type="ECO:0000256" key="2">
    <source>
        <dbReference type="ARBA" id="ARBA00023134"/>
    </source>
</evidence>
<evidence type="ECO:0000313" key="8">
    <source>
        <dbReference type="Proteomes" id="UP000187735"/>
    </source>
</evidence>
<dbReference type="InterPro" id="IPR012340">
    <property type="entry name" value="NA-bd_OB-fold"/>
</dbReference>
<feature type="compositionally biased region" description="Basic and acidic residues" evidence="4">
    <location>
        <begin position="17"/>
        <end position="34"/>
    </location>
</feature>
<keyword evidence="8" id="KW-1185">Reference proteome</keyword>
<dbReference type="EMBL" id="CP017641">
    <property type="protein sequence ID" value="APZ91123.1"/>
    <property type="molecule type" value="Genomic_DNA"/>
</dbReference>
<dbReference type="InterPro" id="IPR010914">
    <property type="entry name" value="RsgA_GTPase_dom"/>
</dbReference>
<dbReference type="RefSeq" id="WP_077022933.1">
    <property type="nucleotide sequence ID" value="NZ_CP017641.1"/>
</dbReference>
<sequence>MAKKKGKGKRKGKGGKVRVDLRRNKQTRARDQNVTHEMLNDEVAAEDASSSERLSGKGSLTRRRTVVGIDDTGDQLLRSVDSEGCLSGRVTSFVGLNCNVRADDGREFECTIRGMLRTLARDSRNVVVTGDRVLIRPEGDEHQSVIERVEPRHGVLSRNSQGREHIIVSNIDQLLIVASVADPEFKPNLIDRYLVMAERHDVKAVICINKIDLVDDTSLQQWAALYARLGYPVVLTSIADGRGVDVLKHHLANRQTAVSGQSGVGKSSILNAVDQDLNLQTMDVSDATSKGQHTTRRARLLPLNGGGWVVDTPGIRQFELWDIGLEEVDGYFIEFRPFISYCRFADCSHIHESDCGVKNALNANLIAQCRYESYLRIRDEDIFVWKNPARGQS</sequence>
<dbReference type="OrthoDB" id="9809485at2"/>